<feature type="region of interest" description="Disordered" evidence="10">
    <location>
        <begin position="1"/>
        <end position="97"/>
    </location>
</feature>
<dbReference type="GO" id="GO:0060325">
    <property type="term" value="P:face morphogenesis"/>
    <property type="evidence" value="ECO:0007669"/>
    <property type="project" value="Ensembl"/>
</dbReference>
<feature type="compositionally biased region" description="Basic and acidic residues" evidence="10">
    <location>
        <begin position="1177"/>
        <end position="1321"/>
    </location>
</feature>
<feature type="compositionally biased region" description="Basic and acidic residues" evidence="10">
    <location>
        <begin position="1641"/>
        <end position="1669"/>
    </location>
</feature>
<dbReference type="GO" id="GO:0048705">
    <property type="term" value="P:skeletal system morphogenesis"/>
    <property type="evidence" value="ECO:0007669"/>
    <property type="project" value="Ensembl"/>
</dbReference>
<evidence type="ECO:0000256" key="2">
    <source>
        <dbReference type="ARBA" id="ARBA00022553"/>
    </source>
</evidence>
<accession>A0A8V0Y377</accession>
<feature type="compositionally biased region" description="Basic and acidic residues" evidence="10">
    <location>
        <begin position="463"/>
        <end position="477"/>
    </location>
</feature>
<feature type="compositionally biased region" description="Low complexity" evidence="10">
    <location>
        <begin position="2340"/>
        <end position="2367"/>
    </location>
</feature>
<dbReference type="InterPro" id="IPR036770">
    <property type="entry name" value="Ankyrin_rpt-contain_sf"/>
</dbReference>
<evidence type="ECO:0000256" key="9">
    <source>
        <dbReference type="PROSITE-ProRule" id="PRU00023"/>
    </source>
</evidence>
<evidence type="ECO:0000256" key="6">
    <source>
        <dbReference type="ARBA" id="ARBA00059495"/>
    </source>
</evidence>
<feature type="region of interest" description="Disordered" evidence="10">
    <location>
        <begin position="402"/>
        <end position="502"/>
    </location>
</feature>
<evidence type="ECO:0000256" key="3">
    <source>
        <dbReference type="ARBA" id="ARBA00022737"/>
    </source>
</evidence>
<feature type="region of interest" description="Disordered" evidence="10">
    <location>
        <begin position="2151"/>
        <end position="2378"/>
    </location>
</feature>
<dbReference type="GO" id="GO:0005829">
    <property type="term" value="C:cytosol"/>
    <property type="evidence" value="ECO:0007669"/>
    <property type="project" value="Ensembl"/>
</dbReference>
<dbReference type="GO" id="GO:0005654">
    <property type="term" value="C:nucleoplasm"/>
    <property type="evidence" value="ECO:0007669"/>
    <property type="project" value="Ensembl"/>
</dbReference>
<feature type="region of interest" description="Disordered" evidence="10">
    <location>
        <begin position="1020"/>
        <end position="1143"/>
    </location>
</feature>
<feature type="compositionally biased region" description="Basic and acidic residues" evidence="10">
    <location>
        <begin position="1328"/>
        <end position="1339"/>
    </location>
</feature>
<comment type="subcellular location">
    <subcellularLocation>
        <location evidence="1">Nucleus</location>
    </subcellularLocation>
</comment>
<feature type="compositionally biased region" description="Basic residues" evidence="10">
    <location>
        <begin position="633"/>
        <end position="645"/>
    </location>
</feature>
<keyword evidence="12" id="KW-1185">Reference proteome</keyword>
<dbReference type="PROSITE" id="PS50088">
    <property type="entry name" value="ANK_REPEAT"/>
    <property type="match status" value="3"/>
</dbReference>
<feature type="compositionally biased region" description="Low complexity" evidence="10">
    <location>
        <begin position="2306"/>
        <end position="2333"/>
    </location>
</feature>
<dbReference type="Pfam" id="PF12796">
    <property type="entry name" value="Ank_2"/>
    <property type="match status" value="1"/>
</dbReference>
<feature type="compositionally biased region" description="Basic and acidic residues" evidence="10">
    <location>
        <begin position="438"/>
        <end position="451"/>
    </location>
</feature>
<feature type="compositionally biased region" description="Basic and acidic residues" evidence="10">
    <location>
        <begin position="1623"/>
        <end position="1633"/>
    </location>
</feature>
<feature type="compositionally biased region" description="Low complexity" evidence="10">
    <location>
        <begin position="1355"/>
        <end position="1366"/>
    </location>
</feature>
<reference evidence="11" key="3">
    <citation type="submission" date="2025-09" db="UniProtKB">
        <authorList>
            <consortium name="Ensembl"/>
        </authorList>
    </citation>
    <scope>IDENTIFICATION</scope>
    <source>
        <strain evidence="11">broiler</strain>
    </source>
</reference>
<feature type="compositionally biased region" description="Polar residues" evidence="10">
    <location>
        <begin position="128"/>
        <end position="155"/>
    </location>
</feature>
<feature type="region of interest" description="Disordered" evidence="10">
    <location>
        <begin position="1570"/>
        <end position="1669"/>
    </location>
</feature>
<feature type="compositionally biased region" description="Basic and acidic residues" evidence="10">
    <location>
        <begin position="1509"/>
        <end position="1555"/>
    </location>
</feature>
<dbReference type="SMART" id="SM00248">
    <property type="entry name" value="ANK"/>
    <property type="match status" value="3"/>
</dbReference>
<keyword evidence="3" id="KW-0677">Repeat</keyword>
<feature type="region of interest" description="Disordered" evidence="10">
    <location>
        <begin position="1695"/>
        <end position="1745"/>
    </location>
</feature>
<feature type="compositionally biased region" description="Basic and acidic residues" evidence="10">
    <location>
        <begin position="356"/>
        <end position="365"/>
    </location>
</feature>
<evidence type="ECO:0000256" key="1">
    <source>
        <dbReference type="ARBA" id="ARBA00004123"/>
    </source>
</evidence>
<dbReference type="Ensembl" id="ENSGALT00010019017.1">
    <property type="protein sequence ID" value="ENSGALP00010010567.1"/>
    <property type="gene ID" value="ENSGALG00010007975.1"/>
</dbReference>
<feature type="compositionally biased region" description="Basic and acidic residues" evidence="10">
    <location>
        <begin position="892"/>
        <end position="946"/>
    </location>
</feature>
<feature type="compositionally biased region" description="Low complexity" evidence="10">
    <location>
        <begin position="555"/>
        <end position="568"/>
    </location>
</feature>
<sequence>MPKGGCSKTPQPEDFSLSNDMVEKQTGKKDKDKVSLTKTPKLDRSDGGKEVKERTTKRKLPFTVGTNGDQKDSDTEKQGPERKRIKKEPATRKPGLLFGMGLSGIRAGYPLSERQQVALLMQMTAEESANSPVDTTPKHPSQSTVCQKGTPNSASKTKDKVNKRNERGETRLHRAAIRGDARRIKELIIEGADVNVKDFAGWTALHEACNRGYYDVAKQLLAAGAEVNTKGLDDDTPLHDAANNGHFKVVKLLLHYGGNPHQSNRKGETPLKVANSPTMVNLLLGKTTYPSSEESSTETSEEEDAPSFAPSSSVDGNNTDSEFEKGLKHKPKAQEPPKTITPVKDEYEFDEDDEQDRVPPVDDKHLLKKDYRKETKANSFISIPKMEVKTYTKNNTITPKKAAHRILSDSSDEEETSVAVGTGEKLRLSTHSILPSSKIREPASTKAPKEKSKVKKKRKKETKSKEVRFGKKNDKFCSSESESENVESEEDDRDSLQSSSCVKDSRLVLKESSLFNSLSASSTSSHGSLGSQKHNANLTEQHSKHWRTDNWKTISSPAWSDVSSLSDSTRTRLTSESDYSSEESSLESLKPVRKKPEHKKKNTSHSTVSEKKNSFHSNVDGAIPKLDKEGKVVKKHKTKHKHKNKDKGQCPISQDIKIIKTFSFEFEDSKQKPEKGLIVETENPVENKLKVLKHEREHCKKEDKLPKGKAEEKDWLFKDETGKSSKEEKSLRKVKDGSKDMSKSFREGLSKSEKEKPVKEKSPKEEKPRIHKEERKKKSKDKQSKSEKKNELKEEKAAKLEKEKSFKEEKEKCKKEKMYREESGFDEFNNKAQFPESEDTKFSLSDDQQERWFSDLSSDSSFDFKGEDSWDSPVTDFREIKNDTVAKLIIEPVKEETKDKKKENKTKEKKEYSEKRSEKDSFLKKKERDYVEKSSEKKKDQTERHKAAPSYLPEKDKKRKDSAEGVKEKKEKDTGETNKDRKDSSDGSKDRKESKTKQEEPYRDEFKEYGCEAFFKEKSDTEFSGKALESWERHHSGKDKEKKDASEKEKKEKVKPEKYKEKSKEGDKEKNEKAAPEKIPKDKELEKSFKEKKESKEKYKDLHGKDKERKSSFDQVKEKKEKSFSTDREDFSEKKDEKKGKEKSWYSIADIFTDESEDERDDYSLTGFKVGESVGSEMHRLDSLQEKDEGEKELYSDKHRKYSSDRQHSGEKQKDKESKEKKKDKGTSEGGKEKKEKNSFEKHKEKKDKDSSEKYKDRKDRTSIDSNQEKKNKQKLPEKADKKHASDEKVKNKHKEKLDKEHSKEKKSSKGGEPEKSLLEKLEEEALNDYRDDSNDKISEISSDSFTDRGQDPGLSSLFESSNLSLADASEEKFKDSLPLPCLQDKLKEKERHRHSSSSSKKSHEKEKAKKEKTEKKEKTDEFKDSSSRKDSTHYEKDFSVDGEAFSSSYGMKAEPDEEPEKSIDYLFSEKKDKNDSERELSKKAEKEKTYGSSTISTAKEKKKRDKHKEKWKEEKEKHRDKHADGFFKHHKDEPKSALKDKDSPQVTAFKEKSKEENLKFGETKLKEKLKENQEKDKAESIKISNGNEKITLSKDSGKKDARPREKLLGDGDLMMTSFERMLSQKDLEIEERHKRHKERMKQMEKMRHRSGDPKLKDKIKSSEDVRKRSLDLTAKKPLALDTQLKDKKLKELGPLTPILSPENKAQPAAGADSKDWITGPQLKEILPASPRPDQNRPTGVPTPASVVSCPSYEEVMQTPRTPSCSNEDYTDLMFECADSQHSLPISTMSMNACSPSFFDRYANVAGALPENPAQTPTRTIPSSNLYRSISVDIRRAPEEEFSVGDKFFRQQSVPATSNYDSPVQHLMEEKVPLPSVPAEKFQCLSPGYYSPDYGVSSPKVEALHCPPAAVSGVSQSPESVFSGLQAKSSPSHRDELLAPSVESALPPDLGMPLDTTEEQQATASIMPPEPTYLPPIEENNFGSAMPEQTSMDWDTPPARNPDTAIPPSLMANAAEHSVGWSMGSELLMKSPQQFAESPKPALCSLEPIHPTPVAFIPTDASYPVSPISYPLSVSEPGLDEVKEDAEEAVPGEMANAEEQAPYMSPTRLDTFFTGCKPLPEEAPEIPTETPCVPAEPQAEAVSVQENTYLENNSTTPANGEEAVTWPDSFTTPEDELDLGPFSLPELPLQPKDVAEAEVAEAEPAEEGMAAAPEVSAGSTKAGTAATATGEAEEPAAVPAAPVPPTDTEPPAEEQKPDGAVQEATSEATSGAEEKGAEEAEAQVLPAAPTEPAQAEGREVEGAQDEPAASAAVVEGSSGPPAAPSEGSAGPESTAGRTGSQGPSSQPEAPPAQAEVVEPVQKPVAEAPKPPKIEEIPQRITRNRAQMLANQNKQNAAAAEKEFPPVPAPTTRTKGRGTEEDDSQAQHPRKRRFQRSNQQLQQQINTSTQQTREMIQQTLAAIVDAIKLDDIEPYHSDRSNPYFEYLQIRKKIEEKRKILCYITPQAPQCYAEYVTYTGSYLLDGKPLSKLHIPVIAPPPSLAEPLKELFKQQEAVRGKLRLQHSIERVRQRQQLLLGEKSPEFPLLRETEAALLTAVFALSQEKLIVSCEQEILRVHCRAARTIANQAVPFSACTMLLDSEVYNMPLENQGDENKSVRDRFNARQFISWLQDVDDKYDRMKTCLLMRQQHEAAALNAVQRMEWQLKVQELDPAGHKSLCVNEVPSFYVPMVDVNDDFVLLPA</sequence>
<gene>
    <name evidence="11" type="primary">ANKRD11</name>
</gene>
<feature type="repeat" description="ANK" evidence="9">
    <location>
        <begin position="233"/>
        <end position="265"/>
    </location>
</feature>
<feature type="compositionally biased region" description="Basic and acidic residues" evidence="10">
    <location>
        <begin position="685"/>
        <end position="773"/>
    </location>
</feature>
<feature type="region of interest" description="Disordered" evidence="10">
    <location>
        <begin position="128"/>
        <end position="168"/>
    </location>
</feature>
<feature type="repeat" description="ANK" evidence="9">
    <location>
        <begin position="200"/>
        <end position="232"/>
    </location>
</feature>
<organism evidence="11 12">
    <name type="scientific">Gallus gallus</name>
    <name type="common">Chicken</name>
    <dbReference type="NCBI Taxonomy" id="9031"/>
    <lineage>
        <taxon>Eukaryota</taxon>
        <taxon>Metazoa</taxon>
        <taxon>Chordata</taxon>
        <taxon>Craniata</taxon>
        <taxon>Vertebrata</taxon>
        <taxon>Euteleostomi</taxon>
        <taxon>Archelosauria</taxon>
        <taxon>Archosauria</taxon>
        <taxon>Dinosauria</taxon>
        <taxon>Saurischia</taxon>
        <taxon>Theropoda</taxon>
        <taxon>Coelurosauria</taxon>
        <taxon>Aves</taxon>
        <taxon>Neognathae</taxon>
        <taxon>Galloanserae</taxon>
        <taxon>Galliformes</taxon>
        <taxon>Phasianidae</taxon>
        <taxon>Phasianinae</taxon>
        <taxon>Gallus</taxon>
    </lineage>
</organism>
<feature type="compositionally biased region" description="Basic and acidic residues" evidence="10">
    <location>
        <begin position="21"/>
        <end position="54"/>
    </location>
</feature>
<dbReference type="GO" id="GO:0009653">
    <property type="term" value="P:anatomical structure morphogenesis"/>
    <property type="evidence" value="ECO:0000318"/>
    <property type="project" value="GO_Central"/>
</dbReference>
<comment type="subunit">
    <text evidence="7">Interacts with the PAS region of the p160 coactivators.</text>
</comment>
<protein>
    <recommendedName>
        <fullName evidence="8">Ankyrin repeat domain-containing protein 11</fullName>
    </recommendedName>
</protein>
<dbReference type="SUPFAM" id="SSF48403">
    <property type="entry name" value="Ankyrin repeat"/>
    <property type="match status" value="1"/>
</dbReference>
<dbReference type="PANTHER" id="PTHR24145">
    <property type="entry name" value="ANKYRIN REPEAT DOMAIN-CONTAINING PROTEIN 11"/>
    <property type="match status" value="1"/>
</dbReference>
<feature type="compositionally biased region" description="Basic and acidic residues" evidence="10">
    <location>
        <begin position="1461"/>
        <end position="1490"/>
    </location>
</feature>
<feature type="compositionally biased region" description="Basic and acidic residues" evidence="10">
    <location>
        <begin position="781"/>
        <end position="823"/>
    </location>
</feature>
<feature type="region of interest" description="Disordered" evidence="10">
    <location>
        <begin position="669"/>
        <end position="1004"/>
    </location>
</feature>
<feature type="compositionally biased region" description="Basic and acidic residues" evidence="10">
    <location>
        <begin position="69"/>
        <end position="91"/>
    </location>
</feature>
<dbReference type="InterPro" id="IPR002110">
    <property type="entry name" value="Ankyrin_rpt"/>
</dbReference>
<dbReference type="Gene3D" id="1.25.40.20">
    <property type="entry name" value="Ankyrin repeat-containing domain"/>
    <property type="match status" value="1"/>
</dbReference>
<evidence type="ECO:0000256" key="7">
    <source>
        <dbReference type="ARBA" id="ARBA00062257"/>
    </source>
</evidence>
<name>A0A8V0Y377_CHICK</name>
<dbReference type="FunFam" id="1.25.40.20:FF:000039">
    <property type="entry name" value="Ankyrin repeat domain-containing protein 11"/>
    <property type="match status" value="1"/>
</dbReference>
<feature type="compositionally biased region" description="Basic residues" evidence="10">
    <location>
        <begin position="591"/>
        <end position="603"/>
    </location>
</feature>
<feature type="compositionally biased region" description="Basic residues" evidence="10">
    <location>
        <begin position="452"/>
        <end position="462"/>
    </location>
</feature>
<dbReference type="FunCoup" id="A0A8V0Y377">
    <property type="interactions" value="1781"/>
</dbReference>
<feature type="compositionally biased region" description="Basic and acidic residues" evidence="10">
    <location>
        <begin position="1570"/>
        <end position="1581"/>
    </location>
</feature>
<feature type="compositionally biased region" description="Polar residues" evidence="10">
    <location>
        <begin position="309"/>
        <end position="320"/>
    </location>
</feature>
<feature type="region of interest" description="Disordered" evidence="10">
    <location>
        <begin position="1169"/>
        <end position="1555"/>
    </location>
</feature>
<reference evidence="11" key="2">
    <citation type="submission" date="2025-08" db="UniProtKB">
        <authorList>
            <consortium name="Ensembl"/>
        </authorList>
    </citation>
    <scope>IDENTIFICATION</scope>
    <source>
        <strain evidence="11">broiler</strain>
    </source>
</reference>
<feature type="compositionally biased region" description="Acidic residues" evidence="10">
    <location>
        <begin position="2196"/>
        <end position="2206"/>
    </location>
</feature>
<feature type="compositionally biased region" description="Basic and acidic residues" evidence="10">
    <location>
        <begin position="1402"/>
        <end position="1440"/>
    </location>
</feature>
<dbReference type="PROSITE" id="PS50297">
    <property type="entry name" value="ANK_REP_REGION"/>
    <property type="match status" value="3"/>
</dbReference>
<feature type="compositionally biased region" description="Acidic residues" evidence="10">
    <location>
        <begin position="295"/>
        <end position="305"/>
    </location>
</feature>
<feature type="compositionally biased region" description="Low complexity" evidence="10">
    <location>
        <begin position="517"/>
        <end position="531"/>
    </location>
</feature>
<evidence type="ECO:0000313" key="12">
    <source>
        <dbReference type="Proteomes" id="UP000000539"/>
    </source>
</evidence>
<feature type="compositionally biased region" description="Basic and acidic residues" evidence="10">
    <location>
        <begin position="953"/>
        <end position="1004"/>
    </location>
</feature>
<keyword evidence="2" id="KW-0597">Phosphoprotein</keyword>
<evidence type="ECO:0000313" key="11">
    <source>
        <dbReference type="Ensembl" id="ENSGALP00010010567.1"/>
    </source>
</evidence>
<feature type="repeat" description="ANK" evidence="9">
    <location>
        <begin position="167"/>
        <end position="199"/>
    </location>
</feature>
<feature type="region of interest" description="Disordered" evidence="10">
    <location>
        <begin position="2390"/>
        <end position="2449"/>
    </location>
</feature>
<feature type="region of interest" description="Disordered" evidence="10">
    <location>
        <begin position="517"/>
        <end position="652"/>
    </location>
</feature>
<evidence type="ECO:0000256" key="8">
    <source>
        <dbReference type="ARBA" id="ARBA00067265"/>
    </source>
</evidence>
<feature type="compositionally biased region" description="Basic and acidic residues" evidence="10">
    <location>
        <begin position="541"/>
        <end position="550"/>
    </location>
</feature>
<dbReference type="Pfam" id="PF00023">
    <property type="entry name" value="Ank"/>
    <property type="match status" value="1"/>
</dbReference>
<dbReference type="GeneTree" id="ENSGT00940000155966"/>
<feature type="region of interest" description="Disordered" evidence="10">
    <location>
        <begin position="289"/>
        <end position="365"/>
    </location>
</feature>
<evidence type="ECO:0000256" key="10">
    <source>
        <dbReference type="SAM" id="MobiDB-lite"/>
    </source>
</evidence>
<feature type="compositionally biased region" description="Basic and acidic residues" evidence="10">
    <location>
        <begin position="156"/>
        <end position="168"/>
    </location>
</feature>
<proteinExistence type="predicted"/>
<dbReference type="InterPro" id="IPR042636">
    <property type="entry name" value="ANKRD11"/>
</dbReference>
<dbReference type="GlyGen" id="A0A8V0Y377">
    <property type="glycosylation" value="4 sites"/>
</dbReference>
<keyword evidence="5" id="KW-0539">Nucleus</keyword>
<evidence type="ECO:0000256" key="5">
    <source>
        <dbReference type="ARBA" id="ARBA00023242"/>
    </source>
</evidence>
<reference evidence="11" key="1">
    <citation type="submission" date="2020-11" db="EMBL/GenBank/DDBJ databases">
        <title>Gallus gallus (Chicken) genome, bGalGal1, GRCg7b, maternal haplotype autosomes + Z &amp; W.</title>
        <authorList>
            <person name="Warren W."/>
            <person name="Formenti G."/>
            <person name="Fedrigo O."/>
            <person name="Haase B."/>
            <person name="Mountcastle J."/>
            <person name="Balacco J."/>
            <person name="Tracey A."/>
            <person name="Schneider V."/>
            <person name="Okimoto R."/>
            <person name="Cheng H."/>
            <person name="Hawken R."/>
            <person name="Howe K."/>
            <person name="Jarvis E.D."/>
        </authorList>
    </citation>
    <scope>NUCLEOTIDE SEQUENCE [LARGE SCALE GENOMIC DNA]</scope>
    <source>
        <strain evidence="11">Broiler</strain>
    </source>
</reference>
<feature type="compositionally biased region" description="Low complexity" evidence="10">
    <location>
        <begin position="2222"/>
        <end position="2240"/>
    </location>
</feature>
<comment type="function">
    <text evidence="6">Chromatin regulator which modulates histone acetylation and gene expression in neural precursor cells. May recruit histone deacetylases (HDACs) to the p160 coactivators/nuclear receptor complex to inhibit ligand-dependent transactivation. Has a role in proliferation and development of cortical neural precursors. May also regulate bone homeostasis.</text>
</comment>
<dbReference type="OrthoDB" id="5806726at2759"/>
<dbReference type="Proteomes" id="UP000000539">
    <property type="component" value="Chromosome 11"/>
</dbReference>
<keyword evidence="4 9" id="KW-0040">ANK repeat</keyword>
<feature type="compositionally biased region" description="Basic and acidic residues" evidence="10">
    <location>
        <begin position="1592"/>
        <end position="1610"/>
    </location>
</feature>
<dbReference type="PANTHER" id="PTHR24145:SF3">
    <property type="entry name" value="ANKYRIN REPEAT DOMAIN-CONTAINING PROTEIN 11"/>
    <property type="match status" value="1"/>
</dbReference>
<evidence type="ECO:0000256" key="4">
    <source>
        <dbReference type="ARBA" id="ARBA00023043"/>
    </source>
</evidence>
<feature type="compositionally biased region" description="Acidic residues" evidence="10">
    <location>
        <begin position="481"/>
        <end position="493"/>
    </location>
</feature>
<feature type="compositionally biased region" description="Low complexity" evidence="10">
    <location>
        <begin position="2435"/>
        <end position="2449"/>
    </location>
</feature>